<keyword evidence="2" id="KW-1185">Reference proteome</keyword>
<evidence type="ECO:0000313" key="2">
    <source>
        <dbReference type="Proteomes" id="UP000026915"/>
    </source>
</evidence>
<sequence length="117" mass="13035">MRCSAMIEVAFPLDIIKSHDGQLEKNQIMLMVTVGRETNHARVEAMGQESESSSGVISQWTASPRVFSNSWHHNTAANAHNPSRSQLSMVIYSYMFIISFRLPSLGLNNISDLCGLH</sequence>
<dbReference type="InParanoid" id="A0A061DVU8"/>
<reference evidence="1 2" key="1">
    <citation type="journal article" date="2013" name="Genome Biol.">
        <title>The genome sequence of the most widely cultivated cacao type and its use to identify candidate genes regulating pod color.</title>
        <authorList>
            <person name="Motamayor J.C."/>
            <person name="Mockaitis K."/>
            <person name="Schmutz J."/>
            <person name="Haiminen N."/>
            <person name="Iii D.L."/>
            <person name="Cornejo O."/>
            <person name="Findley S.D."/>
            <person name="Zheng P."/>
            <person name="Utro F."/>
            <person name="Royaert S."/>
            <person name="Saski C."/>
            <person name="Jenkins J."/>
            <person name="Podicheti R."/>
            <person name="Zhao M."/>
            <person name="Scheffler B.E."/>
            <person name="Stack J.C."/>
            <person name="Feltus F.A."/>
            <person name="Mustiga G.M."/>
            <person name="Amores F."/>
            <person name="Phillips W."/>
            <person name="Marelli J.P."/>
            <person name="May G.D."/>
            <person name="Shapiro H."/>
            <person name="Ma J."/>
            <person name="Bustamante C.D."/>
            <person name="Schnell R.J."/>
            <person name="Main D."/>
            <person name="Gilbert D."/>
            <person name="Parida L."/>
            <person name="Kuhn D.N."/>
        </authorList>
    </citation>
    <scope>NUCLEOTIDE SEQUENCE [LARGE SCALE GENOMIC DNA]</scope>
    <source>
        <strain evidence="2">cv. Matina 1-6</strain>
    </source>
</reference>
<evidence type="ECO:0000313" key="1">
    <source>
        <dbReference type="EMBL" id="EOX94128.1"/>
    </source>
</evidence>
<dbReference type="HOGENOM" id="CLU_2089171_0_0_1"/>
<organism evidence="1 2">
    <name type="scientific">Theobroma cacao</name>
    <name type="common">Cacao</name>
    <name type="synonym">Cocoa</name>
    <dbReference type="NCBI Taxonomy" id="3641"/>
    <lineage>
        <taxon>Eukaryota</taxon>
        <taxon>Viridiplantae</taxon>
        <taxon>Streptophyta</taxon>
        <taxon>Embryophyta</taxon>
        <taxon>Tracheophyta</taxon>
        <taxon>Spermatophyta</taxon>
        <taxon>Magnoliopsida</taxon>
        <taxon>eudicotyledons</taxon>
        <taxon>Gunneridae</taxon>
        <taxon>Pentapetalae</taxon>
        <taxon>rosids</taxon>
        <taxon>malvids</taxon>
        <taxon>Malvales</taxon>
        <taxon>Malvaceae</taxon>
        <taxon>Byttnerioideae</taxon>
        <taxon>Theobroma</taxon>
    </lineage>
</organism>
<dbReference type="Proteomes" id="UP000026915">
    <property type="component" value="Chromosome 1"/>
</dbReference>
<gene>
    <name evidence="1" type="ORF">TCM_003357</name>
</gene>
<name>A0A061DVU8_THECC</name>
<proteinExistence type="predicted"/>
<dbReference type="EMBL" id="CM001879">
    <property type="protein sequence ID" value="EOX94128.1"/>
    <property type="molecule type" value="Genomic_DNA"/>
</dbReference>
<dbReference type="AlphaFoldDB" id="A0A061DVU8"/>
<accession>A0A061DVU8</accession>
<dbReference type="Gramene" id="EOX94128">
    <property type="protein sequence ID" value="EOX94128"/>
    <property type="gene ID" value="TCM_003357"/>
</dbReference>
<protein>
    <submittedName>
        <fullName evidence="1">Uncharacterized protein</fullName>
    </submittedName>
</protein>